<dbReference type="CDD" id="cd00121">
    <property type="entry name" value="MATH"/>
    <property type="match status" value="1"/>
</dbReference>
<name>A0A6D2IXC0_9BRAS</name>
<evidence type="ECO:0000259" key="3">
    <source>
        <dbReference type="PROSITE" id="PS50144"/>
    </source>
</evidence>
<dbReference type="AlphaFoldDB" id="A0A6D2IXC0"/>
<keyword evidence="6" id="KW-1185">Reference proteome</keyword>
<reference evidence="4 6" key="1">
    <citation type="submission" date="2020-01" db="EMBL/GenBank/DDBJ databases">
        <authorList>
            <person name="Mishra B."/>
        </authorList>
    </citation>
    <scope>NUCLEOTIDE SEQUENCE [LARGE SCALE GENOMIC DNA]</scope>
</reference>
<protein>
    <recommendedName>
        <fullName evidence="3">MATH domain-containing protein</fullName>
    </recommendedName>
</protein>
<organism evidence="4 6">
    <name type="scientific">Microthlaspi erraticum</name>
    <dbReference type="NCBI Taxonomy" id="1685480"/>
    <lineage>
        <taxon>Eukaryota</taxon>
        <taxon>Viridiplantae</taxon>
        <taxon>Streptophyta</taxon>
        <taxon>Embryophyta</taxon>
        <taxon>Tracheophyta</taxon>
        <taxon>Spermatophyta</taxon>
        <taxon>Magnoliopsida</taxon>
        <taxon>eudicotyledons</taxon>
        <taxon>Gunneridae</taxon>
        <taxon>Pentapetalae</taxon>
        <taxon>rosids</taxon>
        <taxon>malvids</taxon>
        <taxon>Brassicales</taxon>
        <taxon>Brassicaceae</taxon>
        <taxon>Coluteocarpeae</taxon>
        <taxon>Microthlaspi</taxon>
    </lineage>
</organism>
<dbReference type="SUPFAM" id="SSF49599">
    <property type="entry name" value="TRAF domain-like"/>
    <property type="match status" value="1"/>
</dbReference>
<evidence type="ECO:0000256" key="2">
    <source>
        <dbReference type="SAM" id="Coils"/>
    </source>
</evidence>
<evidence type="ECO:0000256" key="1">
    <source>
        <dbReference type="ARBA" id="ARBA00023054"/>
    </source>
</evidence>
<dbReference type="EMBL" id="CACVBM020001127">
    <property type="protein sequence ID" value="CAA7032733.1"/>
    <property type="molecule type" value="Genomic_DNA"/>
</dbReference>
<dbReference type="Proteomes" id="UP000467841">
    <property type="component" value="Unassembled WGS sequence"/>
</dbReference>
<sequence>MEDQEQTSFTFEIDNFSEKEAIISSPTFSRGGCEWFVHVHKGYIVDDHLSLYLHVANTESLRIGWKRRASYSFILLNQSGKDLFRVPESLCQLFCYEFSGRGKPNAVPLKELQEKGFLEKNKLIVKVEVKVVEVVDEGDVTENETFNFLNGYNVMYSQLYSANQLFVEHPNIAVNFRPKSKPLKTTYTNLLLNLIELLNKPPHSLTETDLSNAQIELIDLTEAGFELDWLKTKLADVTLERKKPNPDVSRVQELEEQNKNLNAELKKEKVKSVTPAAKVLLFEQTVSDLKDEVSDLKDEVSDLKDALNKNEEKSDTFAAKFLSLEQMVLNLRADLNKEKGVVSPW</sequence>
<evidence type="ECO:0000313" key="4">
    <source>
        <dbReference type="EMBL" id="CAA7029590.1"/>
    </source>
</evidence>
<dbReference type="OrthoDB" id="507001at2759"/>
<feature type="domain" description="MATH" evidence="3">
    <location>
        <begin position="6"/>
        <end position="129"/>
    </location>
</feature>
<proteinExistence type="predicted"/>
<dbReference type="SMART" id="SM00061">
    <property type="entry name" value="MATH"/>
    <property type="match status" value="1"/>
</dbReference>
<gene>
    <name evidence="4" type="ORF">MERR_LOCUS16825</name>
    <name evidence="5" type="ORF">MERR_LOCUS19968</name>
</gene>
<evidence type="ECO:0000313" key="5">
    <source>
        <dbReference type="EMBL" id="CAA7032733.1"/>
    </source>
</evidence>
<dbReference type="Gene3D" id="2.60.210.10">
    <property type="entry name" value="Apoptosis, Tumor Necrosis Factor Receptor Associated Protein 2, Chain A"/>
    <property type="match status" value="1"/>
</dbReference>
<keyword evidence="1 2" id="KW-0175">Coiled coil</keyword>
<dbReference type="InterPro" id="IPR008974">
    <property type="entry name" value="TRAF-like"/>
</dbReference>
<accession>A0A6D2IXC0</accession>
<evidence type="ECO:0000313" key="6">
    <source>
        <dbReference type="Proteomes" id="UP000467841"/>
    </source>
</evidence>
<dbReference type="InterPro" id="IPR050804">
    <property type="entry name" value="MCC"/>
</dbReference>
<feature type="coiled-coil region" evidence="2">
    <location>
        <begin position="251"/>
        <end position="313"/>
    </location>
</feature>
<dbReference type="PANTHER" id="PTHR46236:SF12">
    <property type="entry name" value="MATH DOMAIN-CONTAINING PROTEIN"/>
    <property type="match status" value="1"/>
</dbReference>
<dbReference type="PANTHER" id="PTHR46236">
    <property type="entry name" value="TRAF-LIKE SUPERFAMILY PROTEIN"/>
    <property type="match status" value="1"/>
</dbReference>
<dbReference type="Pfam" id="PF22486">
    <property type="entry name" value="MATH_2"/>
    <property type="match status" value="1"/>
</dbReference>
<dbReference type="EMBL" id="CACVBM020001085">
    <property type="protein sequence ID" value="CAA7029590.1"/>
    <property type="molecule type" value="Genomic_DNA"/>
</dbReference>
<dbReference type="SUPFAM" id="SSF90257">
    <property type="entry name" value="Myosin rod fragments"/>
    <property type="match status" value="1"/>
</dbReference>
<dbReference type="InterPro" id="IPR002083">
    <property type="entry name" value="MATH/TRAF_dom"/>
</dbReference>
<dbReference type="PROSITE" id="PS50144">
    <property type="entry name" value="MATH"/>
    <property type="match status" value="1"/>
</dbReference>